<dbReference type="InterPro" id="IPR051448">
    <property type="entry name" value="CdaR-like_regulators"/>
</dbReference>
<dbReference type="InterPro" id="IPR042070">
    <property type="entry name" value="PucR_C-HTH_sf"/>
</dbReference>
<dbReference type="KEGG" id="bliq:INP51_13535"/>
<dbReference type="Pfam" id="PF13556">
    <property type="entry name" value="HTH_30"/>
    <property type="match status" value="1"/>
</dbReference>
<name>A0A7M2RI12_9FIRM</name>
<accession>A0A7M2RI12</accession>
<gene>
    <name evidence="2" type="ORF">INP51_13535</name>
</gene>
<dbReference type="PANTHER" id="PTHR33744">
    <property type="entry name" value="CARBOHYDRATE DIACID REGULATOR"/>
    <property type="match status" value="1"/>
</dbReference>
<reference evidence="2 3" key="1">
    <citation type="submission" date="2020-10" db="EMBL/GenBank/DDBJ databases">
        <title>Blautia liquoris sp.nov., isolated from the mud in a fermentation cellar used for the production of Chinese strong-flavoured liquor.</title>
        <authorList>
            <person name="Lu L."/>
        </authorList>
    </citation>
    <scope>NUCLEOTIDE SEQUENCE [LARGE SCALE GENOMIC DNA]</scope>
    <source>
        <strain evidence="2 3">LZLJ-3</strain>
    </source>
</reference>
<keyword evidence="3" id="KW-1185">Reference proteome</keyword>
<feature type="domain" description="PucR C-terminal helix-turn-helix" evidence="1">
    <location>
        <begin position="451"/>
        <end position="508"/>
    </location>
</feature>
<dbReference type="RefSeq" id="WP_193735339.1">
    <property type="nucleotide sequence ID" value="NZ_CP063304.1"/>
</dbReference>
<protein>
    <submittedName>
        <fullName evidence="2">Helix-turn-helix domain-containing protein</fullName>
    </submittedName>
</protein>
<dbReference type="InterPro" id="IPR025736">
    <property type="entry name" value="PucR_C-HTH_dom"/>
</dbReference>
<dbReference type="EMBL" id="CP063304">
    <property type="protein sequence ID" value="QOV18980.1"/>
    <property type="molecule type" value="Genomic_DNA"/>
</dbReference>
<dbReference type="PANTHER" id="PTHR33744:SF1">
    <property type="entry name" value="DNA-BINDING TRANSCRIPTIONAL ACTIVATOR ADER"/>
    <property type="match status" value="1"/>
</dbReference>
<evidence type="ECO:0000313" key="3">
    <source>
        <dbReference type="Proteomes" id="UP000593601"/>
    </source>
</evidence>
<evidence type="ECO:0000259" key="1">
    <source>
        <dbReference type="Pfam" id="PF13556"/>
    </source>
</evidence>
<sequence>MRLSMMVLYEFLEKNYSWIQWSGTEEFPHLKGVIYYHGVEQLKEQDLLYVGCLNDMKEEVEKGNGFYGICTMREKTGTDYIKRQKSQKILYISEDDSIPIVCNKVQGLFLYYQDWEEKLHKALMNHTEIEMLCKLSGHIFYNMIHVYDRNLFLLGSANEKHSEVIWEDDKDTGKKVLSMETINNFKYEKKFKDTMSTRGVQMYDDDFSPERVMYINLWEGDQYVGRLCISETNRKFTMTDQEMAKNLAEYIRCSLKWDNDRNDQESRILESIFIKLLDDKIVDEHSLSYRLNGYDWKRHDRYICIRIKMDERDFKISSGEVTCHKLEIQFPYSFAFLYEESILMLVNTTKMDTQLQKFYSSFIIFLREGVFKAGISRVSDDFFQIREYYEQSNIALEVGQKADPMFWCYKFEDYVAAYVLIKGMKGYPARMFCPEGLTKLMAYDDTHRSELLHTLKIYLESNMNIAHASEKLYIHRSTLLYRIERIQKISGLDLQNPEIRFRILISLHLLKYEDIQ</sequence>
<organism evidence="2 3">
    <name type="scientific">Blautia liquoris</name>
    <dbReference type="NCBI Taxonomy" id="2779518"/>
    <lineage>
        <taxon>Bacteria</taxon>
        <taxon>Bacillati</taxon>
        <taxon>Bacillota</taxon>
        <taxon>Clostridia</taxon>
        <taxon>Lachnospirales</taxon>
        <taxon>Lachnospiraceae</taxon>
        <taxon>Blautia</taxon>
    </lineage>
</organism>
<dbReference type="AlphaFoldDB" id="A0A7M2RI12"/>
<dbReference type="Proteomes" id="UP000593601">
    <property type="component" value="Chromosome"/>
</dbReference>
<dbReference type="Gene3D" id="1.10.10.2840">
    <property type="entry name" value="PucR C-terminal helix-turn-helix domain"/>
    <property type="match status" value="1"/>
</dbReference>
<proteinExistence type="predicted"/>
<evidence type="ECO:0000313" key="2">
    <source>
        <dbReference type="EMBL" id="QOV18980.1"/>
    </source>
</evidence>